<evidence type="ECO:0000313" key="13">
    <source>
        <dbReference type="EMBL" id="MCZ8371145.1"/>
    </source>
</evidence>
<feature type="transmembrane region" description="Helical" evidence="12">
    <location>
        <begin position="347"/>
        <end position="369"/>
    </location>
</feature>
<evidence type="ECO:0000256" key="2">
    <source>
        <dbReference type="ARBA" id="ARBA00009137"/>
    </source>
</evidence>
<evidence type="ECO:0000256" key="6">
    <source>
        <dbReference type="ARBA" id="ARBA00022538"/>
    </source>
</evidence>
<keyword evidence="9 12" id="KW-1133">Transmembrane helix</keyword>
<feature type="transmembrane region" description="Helical" evidence="12">
    <location>
        <begin position="473"/>
        <end position="494"/>
    </location>
</feature>
<feature type="transmembrane region" description="Helical" evidence="12">
    <location>
        <begin position="88"/>
        <end position="109"/>
    </location>
</feature>
<comment type="caution">
    <text evidence="13">The sequence shown here is derived from an EMBL/GenBank/DDBJ whole genome shotgun (WGS) entry which is preliminary data.</text>
</comment>
<keyword evidence="11 12" id="KW-0472">Membrane</keyword>
<proteinExistence type="inferred from homology"/>
<evidence type="ECO:0000256" key="8">
    <source>
        <dbReference type="ARBA" id="ARBA00022958"/>
    </source>
</evidence>
<dbReference type="InterPro" id="IPR004772">
    <property type="entry name" value="TrkH"/>
</dbReference>
<evidence type="ECO:0000256" key="10">
    <source>
        <dbReference type="ARBA" id="ARBA00023065"/>
    </source>
</evidence>
<evidence type="ECO:0000256" key="5">
    <source>
        <dbReference type="ARBA" id="ARBA00022519"/>
    </source>
</evidence>
<comment type="similarity">
    <text evidence="2">Belongs to the TrkH potassium transport family.</text>
</comment>
<feature type="transmembrane region" description="Helical" evidence="12">
    <location>
        <begin position="254"/>
        <end position="272"/>
    </location>
</feature>
<dbReference type="RefSeq" id="WP_178267295.1">
    <property type="nucleotide sequence ID" value="NZ_JAPZVM010000001.1"/>
</dbReference>
<keyword evidence="5" id="KW-0997">Cell inner membrane</keyword>
<feature type="transmembrane region" description="Helical" evidence="12">
    <location>
        <begin position="55"/>
        <end position="76"/>
    </location>
</feature>
<dbReference type="Proteomes" id="UP001141933">
    <property type="component" value="Unassembled WGS sequence"/>
</dbReference>
<keyword evidence="10" id="KW-0406">Ion transport</keyword>
<evidence type="ECO:0000313" key="14">
    <source>
        <dbReference type="Proteomes" id="UP001141933"/>
    </source>
</evidence>
<keyword evidence="7 12" id="KW-0812">Transmembrane</keyword>
<evidence type="ECO:0000256" key="1">
    <source>
        <dbReference type="ARBA" id="ARBA00004429"/>
    </source>
</evidence>
<dbReference type="PANTHER" id="PTHR32024">
    <property type="entry name" value="TRK SYSTEM POTASSIUM UPTAKE PROTEIN TRKG-RELATED"/>
    <property type="match status" value="1"/>
</dbReference>
<name>A0ABT4PDM1_9BACT</name>
<feature type="transmembrane region" description="Helical" evidence="12">
    <location>
        <begin position="201"/>
        <end position="225"/>
    </location>
</feature>
<feature type="transmembrane region" description="Helical" evidence="12">
    <location>
        <begin position="25"/>
        <end position="49"/>
    </location>
</feature>
<feature type="transmembrane region" description="Helical" evidence="12">
    <location>
        <begin position="151"/>
        <end position="171"/>
    </location>
</feature>
<evidence type="ECO:0000256" key="11">
    <source>
        <dbReference type="ARBA" id="ARBA00023136"/>
    </source>
</evidence>
<reference evidence="13" key="1">
    <citation type="submission" date="2022-12" db="EMBL/GenBank/DDBJ databases">
        <title>Phocaeicola acetigenes sp. nov., isolated feces from a healthy human.</title>
        <authorList>
            <person name="Do H."/>
            <person name="Ha Y.B."/>
            <person name="Kim J.-S."/>
            <person name="Suh M.K."/>
            <person name="Kim H.S."/>
            <person name="Lee J.-S."/>
        </authorList>
    </citation>
    <scope>NUCLEOTIDE SEQUENCE</scope>
    <source>
        <strain evidence="13">KGMB11183</strain>
    </source>
</reference>
<evidence type="ECO:0000256" key="9">
    <source>
        <dbReference type="ARBA" id="ARBA00022989"/>
    </source>
</evidence>
<keyword evidence="6" id="KW-0633">Potassium transport</keyword>
<keyword evidence="3" id="KW-0813">Transport</keyword>
<gene>
    <name evidence="13" type="ORF">O6P32_00255</name>
</gene>
<evidence type="ECO:0000256" key="12">
    <source>
        <dbReference type="SAM" id="Phobius"/>
    </source>
</evidence>
<keyword evidence="8" id="KW-0630">Potassium</keyword>
<feature type="transmembrane region" description="Helical" evidence="12">
    <location>
        <begin position="293"/>
        <end position="311"/>
    </location>
</feature>
<feature type="transmembrane region" description="Helical" evidence="12">
    <location>
        <begin position="415"/>
        <end position="437"/>
    </location>
</feature>
<dbReference type="PANTHER" id="PTHR32024:SF2">
    <property type="entry name" value="TRK SYSTEM POTASSIUM UPTAKE PROTEIN TRKG-RELATED"/>
    <property type="match status" value="1"/>
</dbReference>
<dbReference type="InterPro" id="IPR003445">
    <property type="entry name" value="Cat_transpt"/>
</dbReference>
<sequence length="501" mass="55365">MENKITSNLYVGRNKNNSLINKKMIFRILGILLFLEGIMFLVCAGVSLCYREADYIYFIYSTLIVAAVGSLFLFLGKNAENTVTRRDGYCIVAFTWLLFSGFGMLPFYISGEIPSVADAFFETMSGFTTTGATILDDIEALPYGMLFWRSFTQWIGGLGIVFFTIAVLPIFGVGNQVLFSAEATGVTHDKIHPKISMMAKWLWTVYVILTVVEAILLMCGGMNLFDAVCHSFSTTATGGYSTKQDSVAHWNSPFIEYVIAIFMILSSVNFSLYFMCLKGKFAHLLKDDEFKGFLISIGVVTLIITFSLISYNNYGVENAFRKALFQVASVHTSCGFATDDYNTWAPFTWMLFIYTMVAGGCTGSTAGGIKSMRLLIVLRNIKNEFSRLIHPRAVLSVKINSQTVSPSTISTVMTFVLTFFICAFVGWVALMFLGLGLTESFGTVISSLGNVGPGLGAFGPAFSWSALPDAAKWILSFLMLIGRLELFGILLMFAPSFWKGR</sequence>
<dbReference type="PIRSF" id="PIRSF006247">
    <property type="entry name" value="TrkH"/>
    <property type="match status" value="1"/>
</dbReference>
<dbReference type="EMBL" id="JAPZVM010000001">
    <property type="protein sequence ID" value="MCZ8371145.1"/>
    <property type="molecule type" value="Genomic_DNA"/>
</dbReference>
<evidence type="ECO:0000256" key="7">
    <source>
        <dbReference type="ARBA" id="ARBA00022692"/>
    </source>
</evidence>
<comment type="subcellular location">
    <subcellularLocation>
        <location evidence="1">Cell inner membrane</location>
        <topology evidence="1">Multi-pass membrane protein</topology>
    </subcellularLocation>
</comment>
<keyword evidence="14" id="KW-1185">Reference proteome</keyword>
<protein>
    <submittedName>
        <fullName evidence="13">TrkH family potassium uptake protein</fullName>
    </submittedName>
</protein>
<keyword evidence="4" id="KW-1003">Cell membrane</keyword>
<accession>A0ABT4PDM1</accession>
<evidence type="ECO:0000256" key="4">
    <source>
        <dbReference type="ARBA" id="ARBA00022475"/>
    </source>
</evidence>
<evidence type="ECO:0000256" key="3">
    <source>
        <dbReference type="ARBA" id="ARBA00022448"/>
    </source>
</evidence>
<dbReference type="Pfam" id="PF02386">
    <property type="entry name" value="TrkH"/>
    <property type="match status" value="1"/>
</dbReference>
<organism evidence="13 14">
    <name type="scientific">Phocaeicola acetigenes</name>
    <dbReference type="NCBI Taxonomy" id="3016083"/>
    <lineage>
        <taxon>Bacteria</taxon>
        <taxon>Pseudomonadati</taxon>
        <taxon>Bacteroidota</taxon>
        <taxon>Bacteroidia</taxon>
        <taxon>Bacteroidales</taxon>
        <taxon>Bacteroidaceae</taxon>
        <taxon>Phocaeicola</taxon>
    </lineage>
</organism>